<gene>
    <name evidence="3" type="ORF">GCM10009539_77310</name>
</gene>
<keyword evidence="2" id="KW-0472">Membrane</keyword>
<organism evidence="3 4">
    <name type="scientific">Cryptosporangium japonicum</name>
    <dbReference type="NCBI Taxonomy" id="80872"/>
    <lineage>
        <taxon>Bacteria</taxon>
        <taxon>Bacillati</taxon>
        <taxon>Actinomycetota</taxon>
        <taxon>Actinomycetes</taxon>
        <taxon>Cryptosporangiales</taxon>
        <taxon>Cryptosporangiaceae</taxon>
        <taxon>Cryptosporangium</taxon>
    </lineage>
</organism>
<feature type="compositionally biased region" description="Low complexity" evidence="1">
    <location>
        <begin position="162"/>
        <end position="172"/>
    </location>
</feature>
<accession>A0ABP3EVP0</accession>
<sequence length="188" mass="19266">MAMYSTLTAASAPAAADVFRLPAALTEPTVASALADPIVASKSFIEFSPMGLVAMVALTGLDLIGSYCAIRYMADGHQLWWSAGAIAFLGVFAVYAASLHWAELGTVTLGWIVGVQVGVLIMDKVANGVVVPTGKWFAMAAIFALMAYMIFAPNGKPTKSVSIAPTPSAGPSGAPGGSAVIGERTANR</sequence>
<keyword evidence="2" id="KW-0812">Transmembrane</keyword>
<protein>
    <submittedName>
        <fullName evidence="3">Uncharacterized protein</fullName>
    </submittedName>
</protein>
<evidence type="ECO:0000313" key="4">
    <source>
        <dbReference type="Proteomes" id="UP001500967"/>
    </source>
</evidence>
<reference evidence="4" key="1">
    <citation type="journal article" date="2019" name="Int. J. Syst. Evol. Microbiol.">
        <title>The Global Catalogue of Microorganisms (GCM) 10K type strain sequencing project: providing services to taxonomists for standard genome sequencing and annotation.</title>
        <authorList>
            <consortium name="The Broad Institute Genomics Platform"/>
            <consortium name="The Broad Institute Genome Sequencing Center for Infectious Disease"/>
            <person name="Wu L."/>
            <person name="Ma J."/>
        </authorList>
    </citation>
    <scope>NUCLEOTIDE SEQUENCE [LARGE SCALE GENOMIC DNA]</scope>
    <source>
        <strain evidence="4">JCM 10425</strain>
    </source>
</reference>
<dbReference type="Proteomes" id="UP001500967">
    <property type="component" value="Unassembled WGS sequence"/>
</dbReference>
<comment type="caution">
    <text evidence="3">The sequence shown here is derived from an EMBL/GenBank/DDBJ whole genome shotgun (WGS) entry which is preliminary data.</text>
</comment>
<keyword evidence="4" id="KW-1185">Reference proteome</keyword>
<keyword evidence="2" id="KW-1133">Transmembrane helix</keyword>
<feature type="transmembrane region" description="Helical" evidence="2">
    <location>
        <begin position="134"/>
        <end position="151"/>
    </location>
</feature>
<name>A0ABP3EVP0_9ACTN</name>
<evidence type="ECO:0000313" key="3">
    <source>
        <dbReference type="EMBL" id="GAA0278057.1"/>
    </source>
</evidence>
<feature type="transmembrane region" description="Helical" evidence="2">
    <location>
        <begin position="49"/>
        <end position="70"/>
    </location>
</feature>
<feature type="transmembrane region" description="Helical" evidence="2">
    <location>
        <begin position="79"/>
        <end position="98"/>
    </location>
</feature>
<feature type="region of interest" description="Disordered" evidence="1">
    <location>
        <begin position="162"/>
        <end position="188"/>
    </location>
</feature>
<evidence type="ECO:0000256" key="1">
    <source>
        <dbReference type="SAM" id="MobiDB-lite"/>
    </source>
</evidence>
<dbReference type="EMBL" id="BAAAGX010000037">
    <property type="protein sequence ID" value="GAA0278057.1"/>
    <property type="molecule type" value="Genomic_DNA"/>
</dbReference>
<feature type="transmembrane region" description="Helical" evidence="2">
    <location>
        <begin position="104"/>
        <end position="122"/>
    </location>
</feature>
<evidence type="ECO:0000256" key="2">
    <source>
        <dbReference type="SAM" id="Phobius"/>
    </source>
</evidence>
<proteinExistence type="predicted"/>